<accession>A0A2K0XN99</accession>
<evidence type="ECO:0000313" key="2">
    <source>
        <dbReference type="EMBL" id="PNP95984.1"/>
    </source>
</evidence>
<keyword evidence="1" id="KW-0732">Signal</keyword>
<evidence type="ECO:0000256" key="1">
    <source>
        <dbReference type="SAM" id="SignalP"/>
    </source>
</evidence>
<protein>
    <submittedName>
        <fullName evidence="2">Uncharacterized protein</fullName>
    </submittedName>
</protein>
<dbReference type="Proteomes" id="UP000236634">
    <property type="component" value="Unassembled WGS sequence"/>
</dbReference>
<dbReference type="RefSeq" id="WP_103002671.1">
    <property type="nucleotide sequence ID" value="NZ_JBETXH010000003.1"/>
</dbReference>
<name>A0A2K0XN99_9BACT</name>
<gene>
    <name evidence="2" type="ORF">BFS16_02745</name>
</gene>
<feature type="signal peptide" evidence="1">
    <location>
        <begin position="1"/>
        <end position="18"/>
    </location>
</feature>
<proteinExistence type="predicted"/>
<feature type="chain" id="PRO_5014342809" evidence="1">
    <location>
        <begin position="19"/>
        <end position="188"/>
    </location>
</feature>
<sequence>MKNILFMLMLVLSIPCFAQQNKAEGEKSKSKAVEFMSQSGTLIRKDFYDIHKDKYGVTCQVLILTNILNNKKSGCLRLETKYFSSVGTDTYIGTLDSDEIDAAIKSLKYIAETLVLTSPETYTEVEYSTRDNMQIGAFTSDGTWKVYVQTKSYTSRSMSIIKADKINEFIGYLEQSKQLISEKVGSVQ</sequence>
<organism evidence="2 3">
    <name type="scientific">Hoylesella timonensis</name>
    <dbReference type="NCBI Taxonomy" id="386414"/>
    <lineage>
        <taxon>Bacteria</taxon>
        <taxon>Pseudomonadati</taxon>
        <taxon>Bacteroidota</taxon>
        <taxon>Bacteroidia</taxon>
        <taxon>Bacteroidales</taxon>
        <taxon>Prevotellaceae</taxon>
        <taxon>Hoylesella</taxon>
    </lineage>
</organism>
<comment type="caution">
    <text evidence="2">The sequence shown here is derived from an EMBL/GenBank/DDBJ whole genome shotgun (WGS) entry which is preliminary data.</text>
</comment>
<dbReference type="AlphaFoldDB" id="A0A2K0XN99"/>
<evidence type="ECO:0000313" key="3">
    <source>
        <dbReference type="Proteomes" id="UP000236634"/>
    </source>
</evidence>
<dbReference type="EMBL" id="NBAX01000002">
    <property type="protein sequence ID" value="PNP95984.1"/>
    <property type="molecule type" value="Genomic_DNA"/>
</dbReference>
<reference evidence="2 3" key="1">
    <citation type="submission" date="2017-03" db="EMBL/GenBank/DDBJ databases">
        <authorList>
            <person name="Afonso C.L."/>
            <person name="Miller P.J."/>
            <person name="Scott M.A."/>
            <person name="Spackman E."/>
            <person name="Goraichik I."/>
            <person name="Dimitrov K.M."/>
            <person name="Suarez D.L."/>
            <person name="Swayne D.E."/>
        </authorList>
    </citation>
    <scope>NUCLEOTIDE SEQUENCE [LARGE SCALE GENOMIC DNA]</scope>
    <source>
        <strain evidence="2 3">DNF00076</strain>
    </source>
</reference>